<evidence type="ECO:0000256" key="1">
    <source>
        <dbReference type="SAM" id="SignalP"/>
    </source>
</evidence>
<sequence length="80" mass="8113">MKTIIAATAVVAALASSAFAGEPTNGPDLRAQSSYGYVDNTIVGSISANGARSYDGKNLNAIYGFDGDHGVSVGTRSSQE</sequence>
<dbReference type="EMBL" id="JABBGK010000001">
    <property type="protein sequence ID" value="NML73249.1"/>
    <property type="molecule type" value="Genomic_DNA"/>
</dbReference>
<accession>A0A7Y0ATP6</accession>
<keyword evidence="1" id="KW-0732">Signal</keyword>
<keyword evidence="3" id="KW-1185">Reference proteome</keyword>
<feature type="signal peptide" evidence="1">
    <location>
        <begin position="1"/>
        <end position="20"/>
    </location>
</feature>
<feature type="chain" id="PRO_5031233561" evidence="1">
    <location>
        <begin position="21"/>
        <end position="80"/>
    </location>
</feature>
<name>A0A7Y0ATP6_9HYPH</name>
<dbReference type="Proteomes" id="UP000541470">
    <property type="component" value="Unassembled WGS sequence"/>
</dbReference>
<dbReference type="AlphaFoldDB" id="A0A7Y0ATP6"/>
<comment type="caution">
    <text evidence="2">The sequence shown here is derived from an EMBL/GenBank/DDBJ whole genome shotgun (WGS) entry which is preliminary data.</text>
</comment>
<dbReference type="RefSeq" id="WP_169587429.1">
    <property type="nucleotide sequence ID" value="NZ_JABBGK010000001.1"/>
</dbReference>
<organism evidence="2 3">
    <name type="scientific">Rhizobium terricola</name>
    <dbReference type="NCBI Taxonomy" id="2728849"/>
    <lineage>
        <taxon>Bacteria</taxon>
        <taxon>Pseudomonadati</taxon>
        <taxon>Pseudomonadota</taxon>
        <taxon>Alphaproteobacteria</taxon>
        <taxon>Hyphomicrobiales</taxon>
        <taxon>Rhizobiaceae</taxon>
        <taxon>Rhizobium/Agrobacterium group</taxon>
        <taxon>Rhizobium</taxon>
    </lineage>
</organism>
<evidence type="ECO:0000313" key="2">
    <source>
        <dbReference type="EMBL" id="NML73249.1"/>
    </source>
</evidence>
<protein>
    <submittedName>
        <fullName evidence="2">Uncharacterized protein</fullName>
    </submittedName>
</protein>
<reference evidence="2 3" key="1">
    <citation type="submission" date="2020-04" db="EMBL/GenBank/DDBJ databases">
        <title>Rhizobium sp. S-51 isolated from soil.</title>
        <authorList>
            <person name="Dahal R.H."/>
        </authorList>
    </citation>
    <scope>NUCLEOTIDE SEQUENCE [LARGE SCALE GENOMIC DNA]</scope>
    <source>
        <strain evidence="2 3">S-51</strain>
    </source>
</reference>
<evidence type="ECO:0000313" key="3">
    <source>
        <dbReference type="Proteomes" id="UP000541470"/>
    </source>
</evidence>
<gene>
    <name evidence="2" type="ORF">HHL25_03820</name>
</gene>
<proteinExistence type="predicted"/>